<comment type="caution">
    <text evidence="1">The sequence shown here is derived from an EMBL/GenBank/DDBJ whole genome shotgun (WGS) entry which is preliminary data.</text>
</comment>
<proteinExistence type="predicted"/>
<dbReference type="EMBL" id="MLFT02000011">
    <property type="protein sequence ID" value="PHT35002.1"/>
    <property type="molecule type" value="Genomic_DNA"/>
</dbReference>
<keyword evidence="2" id="KW-1185">Reference proteome</keyword>
<organism evidence="1 2">
    <name type="scientific">Capsicum baccatum</name>
    <name type="common">Peruvian pepper</name>
    <dbReference type="NCBI Taxonomy" id="33114"/>
    <lineage>
        <taxon>Eukaryota</taxon>
        <taxon>Viridiplantae</taxon>
        <taxon>Streptophyta</taxon>
        <taxon>Embryophyta</taxon>
        <taxon>Tracheophyta</taxon>
        <taxon>Spermatophyta</taxon>
        <taxon>Magnoliopsida</taxon>
        <taxon>eudicotyledons</taxon>
        <taxon>Gunneridae</taxon>
        <taxon>Pentapetalae</taxon>
        <taxon>asterids</taxon>
        <taxon>lamiids</taxon>
        <taxon>Solanales</taxon>
        <taxon>Solanaceae</taxon>
        <taxon>Solanoideae</taxon>
        <taxon>Capsiceae</taxon>
        <taxon>Capsicum</taxon>
    </lineage>
</organism>
<dbReference type="Gene3D" id="3.80.10.10">
    <property type="entry name" value="Ribonuclease Inhibitor"/>
    <property type="match status" value="1"/>
</dbReference>
<protein>
    <submittedName>
        <fullName evidence="1">F-box/LRR-repeat protein</fullName>
    </submittedName>
</protein>
<dbReference type="OrthoDB" id="1732255at2759"/>
<dbReference type="Proteomes" id="UP000224567">
    <property type="component" value="Unassembled WGS sequence"/>
</dbReference>
<dbReference type="InterPro" id="IPR032675">
    <property type="entry name" value="LRR_dom_sf"/>
</dbReference>
<dbReference type="AlphaFoldDB" id="A0A2G2VPW5"/>
<reference evidence="2" key="2">
    <citation type="journal article" date="2017" name="J. Anim. Genet.">
        <title>Multiple reference genome sequences of hot pepper reveal the massive evolution of plant disease resistance genes by retroduplication.</title>
        <authorList>
            <person name="Kim S."/>
            <person name="Park J."/>
            <person name="Yeom S.-I."/>
            <person name="Kim Y.-M."/>
            <person name="Seo E."/>
            <person name="Kim K.-T."/>
            <person name="Kim M.-S."/>
            <person name="Lee J.M."/>
            <person name="Cheong K."/>
            <person name="Shin H.-S."/>
            <person name="Kim S.-B."/>
            <person name="Han K."/>
            <person name="Lee J."/>
            <person name="Park M."/>
            <person name="Lee H.-A."/>
            <person name="Lee H.-Y."/>
            <person name="Lee Y."/>
            <person name="Oh S."/>
            <person name="Lee J.H."/>
            <person name="Choi E."/>
            <person name="Choi E."/>
            <person name="Lee S.E."/>
            <person name="Jeon J."/>
            <person name="Kim H."/>
            <person name="Choi G."/>
            <person name="Song H."/>
            <person name="Lee J."/>
            <person name="Lee S.-C."/>
            <person name="Kwon J.-K."/>
            <person name="Lee H.-Y."/>
            <person name="Koo N."/>
            <person name="Hong Y."/>
            <person name="Kim R.W."/>
            <person name="Kang W.-H."/>
            <person name="Huh J.H."/>
            <person name="Kang B.-C."/>
            <person name="Yang T.-J."/>
            <person name="Lee Y.-H."/>
            <person name="Bennetzen J.L."/>
            <person name="Choi D."/>
        </authorList>
    </citation>
    <scope>NUCLEOTIDE SEQUENCE [LARGE SCALE GENOMIC DNA]</scope>
    <source>
        <strain evidence="2">cv. PBC81</strain>
    </source>
</reference>
<evidence type="ECO:0000313" key="1">
    <source>
        <dbReference type="EMBL" id="PHT35002.1"/>
    </source>
</evidence>
<sequence>MFARDVIVTSATCRMWREACEKHLHTLSFNSHDWPLYRDLSTSRLEILITQTTRLQALDLNLLLTASLKIEILALVNPEIAMSDAQWVAGLLQRCPNLTKLVIHGVVSETKTHEECQMLAGFTSSIVQLMKRYMHVDVQFEFE</sequence>
<evidence type="ECO:0000313" key="2">
    <source>
        <dbReference type="Proteomes" id="UP000224567"/>
    </source>
</evidence>
<dbReference type="STRING" id="33114.A0A2G2VPW5"/>
<accession>A0A2G2VPW5</accession>
<gene>
    <name evidence="1" type="ORF">CQW23_26802</name>
</gene>
<reference evidence="1 2" key="1">
    <citation type="journal article" date="2017" name="Genome Biol.">
        <title>New reference genome sequences of hot pepper reveal the massive evolution of plant disease-resistance genes by retroduplication.</title>
        <authorList>
            <person name="Kim S."/>
            <person name="Park J."/>
            <person name="Yeom S.I."/>
            <person name="Kim Y.M."/>
            <person name="Seo E."/>
            <person name="Kim K.T."/>
            <person name="Kim M.S."/>
            <person name="Lee J.M."/>
            <person name="Cheong K."/>
            <person name="Shin H.S."/>
            <person name="Kim S.B."/>
            <person name="Han K."/>
            <person name="Lee J."/>
            <person name="Park M."/>
            <person name="Lee H.A."/>
            <person name="Lee H.Y."/>
            <person name="Lee Y."/>
            <person name="Oh S."/>
            <person name="Lee J.H."/>
            <person name="Choi E."/>
            <person name="Choi E."/>
            <person name="Lee S.E."/>
            <person name="Jeon J."/>
            <person name="Kim H."/>
            <person name="Choi G."/>
            <person name="Song H."/>
            <person name="Lee J."/>
            <person name="Lee S.C."/>
            <person name="Kwon J.K."/>
            <person name="Lee H.Y."/>
            <person name="Koo N."/>
            <person name="Hong Y."/>
            <person name="Kim R.W."/>
            <person name="Kang W.H."/>
            <person name="Huh J.H."/>
            <person name="Kang B.C."/>
            <person name="Yang T.J."/>
            <person name="Lee Y.H."/>
            <person name="Bennetzen J.L."/>
            <person name="Choi D."/>
        </authorList>
    </citation>
    <scope>NUCLEOTIDE SEQUENCE [LARGE SCALE GENOMIC DNA]</scope>
    <source>
        <strain evidence="2">cv. PBC81</strain>
    </source>
</reference>
<name>A0A2G2VPW5_CAPBA</name>